<keyword evidence="1" id="KW-0805">Transcription regulation</keyword>
<sequence length="322" mass="35251">MRAARLISLVLLLQARSRMTAGELAAELEVSERTVYRDVLALNAAGIPVYADRGASGGYRLLGGYQTRLTGLDSVEAQALFLSGLGRTLDELGLGDQAGSARRKVSAALPAALRDAADDAARRFHLDAPRWFDESTAPPLLGELAKAVWQDQLVVGGYLRSDRQVERELAPLALVLKNGVWYLVARVAADHRVYRVDRFVRVEPLPTRFVRDDSFDLGEFWRNRSAEFVRQMLTIPVTLRITAAGARSLPKVMDPTASKKALAEAGEPDEHGLRTVTVPVESIEIGIDILYGLGPEAEVLDPPEIRAGLAEAAERLSRLYRS</sequence>
<dbReference type="InterPro" id="IPR051534">
    <property type="entry name" value="CBASS_pafABC_assoc_protein"/>
</dbReference>
<dbReference type="PIRSF" id="PIRSF016838">
    <property type="entry name" value="PafC"/>
    <property type="match status" value="1"/>
</dbReference>
<organism evidence="5 6">
    <name type="scientific">Actinoalloteichus hymeniacidonis</name>
    <dbReference type="NCBI Taxonomy" id="340345"/>
    <lineage>
        <taxon>Bacteria</taxon>
        <taxon>Bacillati</taxon>
        <taxon>Actinomycetota</taxon>
        <taxon>Actinomycetes</taxon>
        <taxon>Pseudonocardiales</taxon>
        <taxon>Pseudonocardiaceae</taxon>
        <taxon>Actinoalloteichus</taxon>
    </lineage>
</organism>
<dbReference type="EMBL" id="CP014859">
    <property type="protein sequence ID" value="AOS64470.1"/>
    <property type="molecule type" value="Genomic_DNA"/>
</dbReference>
<dbReference type="Gene3D" id="1.10.10.10">
    <property type="entry name" value="Winged helix-like DNA-binding domain superfamily/Winged helix DNA-binding domain"/>
    <property type="match status" value="1"/>
</dbReference>
<dbReference type="PROSITE" id="PS51000">
    <property type="entry name" value="HTH_DEOR_2"/>
    <property type="match status" value="1"/>
</dbReference>
<dbReference type="InterPro" id="IPR026881">
    <property type="entry name" value="WYL_dom"/>
</dbReference>
<keyword evidence="6" id="KW-1185">Reference proteome</keyword>
<evidence type="ECO:0000313" key="6">
    <source>
        <dbReference type="Proteomes" id="UP000095210"/>
    </source>
</evidence>
<name>A0AAC9MZK7_9PSEU</name>
<keyword evidence="3" id="KW-0732">Signal</keyword>
<keyword evidence="2" id="KW-0804">Transcription</keyword>
<dbReference type="InterPro" id="IPR028349">
    <property type="entry name" value="PafC-like"/>
</dbReference>
<dbReference type="SUPFAM" id="SSF46785">
    <property type="entry name" value="Winged helix' DNA-binding domain"/>
    <property type="match status" value="1"/>
</dbReference>
<dbReference type="InterPro" id="IPR036390">
    <property type="entry name" value="WH_DNA-bd_sf"/>
</dbReference>
<dbReference type="PROSITE" id="PS52050">
    <property type="entry name" value="WYL"/>
    <property type="match status" value="1"/>
</dbReference>
<dbReference type="InterPro" id="IPR013196">
    <property type="entry name" value="HTH_11"/>
</dbReference>
<evidence type="ECO:0000256" key="3">
    <source>
        <dbReference type="SAM" id="SignalP"/>
    </source>
</evidence>
<gene>
    <name evidence="5" type="ORF">TL08_18375</name>
</gene>
<feature type="chain" id="PRO_5041912354" evidence="3">
    <location>
        <begin position="22"/>
        <end position="322"/>
    </location>
</feature>
<evidence type="ECO:0000259" key="4">
    <source>
        <dbReference type="PROSITE" id="PS51000"/>
    </source>
</evidence>
<proteinExistence type="predicted"/>
<dbReference type="GO" id="GO:0003700">
    <property type="term" value="F:DNA-binding transcription factor activity"/>
    <property type="evidence" value="ECO:0007669"/>
    <property type="project" value="InterPro"/>
</dbReference>
<dbReference type="Proteomes" id="UP000095210">
    <property type="component" value="Chromosome"/>
</dbReference>
<dbReference type="InterPro" id="IPR036388">
    <property type="entry name" value="WH-like_DNA-bd_sf"/>
</dbReference>
<reference evidence="6" key="1">
    <citation type="submission" date="2016-03" db="EMBL/GenBank/DDBJ databases">
        <title>Complete genome sequence of the type strain Actinoalloteichus hymeniacidonis DSM 45092.</title>
        <authorList>
            <person name="Schaffert L."/>
            <person name="Albersmeier A."/>
            <person name="Winkler A."/>
            <person name="Kalinowski J."/>
            <person name="Zotchev S."/>
            <person name="Ruckert C."/>
        </authorList>
    </citation>
    <scope>NUCLEOTIDE SEQUENCE [LARGE SCALE GENOMIC DNA]</scope>
    <source>
        <strain evidence="6">HPA177(T) (DSM 45092(T))</strain>
    </source>
</reference>
<dbReference type="Pfam" id="PF13280">
    <property type="entry name" value="WYL"/>
    <property type="match status" value="1"/>
</dbReference>
<feature type="signal peptide" evidence="3">
    <location>
        <begin position="1"/>
        <end position="21"/>
    </location>
</feature>
<evidence type="ECO:0000313" key="5">
    <source>
        <dbReference type="EMBL" id="AOS64470.1"/>
    </source>
</evidence>
<dbReference type="InterPro" id="IPR001034">
    <property type="entry name" value="DeoR_HTH"/>
</dbReference>
<dbReference type="PANTHER" id="PTHR34580:SF1">
    <property type="entry name" value="PROTEIN PAFC"/>
    <property type="match status" value="1"/>
</dbReference>
<accession>A0AAC9MZK7</accession>
<evidence type="ECO:0000256" key="2">
    <source>
        <dbReference type="ARBA" id="ARBA00023163"/>
    </source>
</evidence>
<evidence type="ECO:0000256" key="1">
    <source>
        <dbReference type="ARBA" id="ARBA00023015"/>
    </source>
</evidence>
<dbReference type="RefSeq" id="WP_069850679.1">
    <property type="nucleotide sequence ID" value="NZ_CP014859.1"/>
</dbReference>
<dbReference type="PANTHER" id="PTHR34580">
    <property type="match status" value="1"/>
</dbReference>
<dbReference type="InterPro" id="IPR057727">
    <property type="entry name" value="WCX_dom"/>
</dbReference>
<feature type="domain" description="HTH deoR-type" evidence="4">
    <location>
        <begin position="2"/>
        <end position="57"/>
    </location>
</feature>
<dbReference type="KEGG" id="ahm:TL08_18375"/>
<dbReference type="Pfam" id="PF08279">
    <property type="entry name" value="HTH_11"/>
    <property type="match status" value="1"/>
</dbReference>
<protein>
    <submittedName>
        <fullName evidence="5">Transcriptional regulator</fullName>
    </submittedName>
</protein>
<dbReference type="AlphaFoldDB" id="A0AAC9MZK7"/>
<dbReference type="Pfam" id="PF25583">
    <property type="entry name" value="WCX"/>
    <property type="match status" value="1"/>
</dbReference>